<dbReference type="InterPro" id="IPR011010">
    <property type="entry name" value="DNA_brk_join_enz"/>
</dbReference>
<dbReference type="GO" id="GO:0006310">
    <property type="term" value="P:DNA recombination"/>
    <property type="evidence" value="ECO:0007669"/>
    <property type="project" value="UniProtKB-KW"/>
</dbReference>
<sequence>MTDLAIRKLPLLTAGQKRYWDEQTPGFGLTVGTRAKTFIVMYGTERRLKSIGRYPEIGLSDARKEAKRLLAHKPAQNRSERLTELVTAFLEDCEERLRPSSVARYADVLKRAPDISLEKVTKSLAATPHEVKAYKALFNWAMKEDLYDRNPFQHMRTVYGIRDRVLSDEELKKLWAYEHKPFSDIVKLLILTGQRKGQIARFDTEWIKGDTIHFPASVMKQGKVHTIPYGEVTEPYLQEFSFNSWSKAKERLDKQTGVTDWVLHDLRRTFATVHARLGTPIHIVEALLAHYSGQISGVTAIYVRHDFLKEQRAAVQEYESFIRSLM</sequence>
<dbReference type="EMBL" id="JAUSUL010000002">
    <property type="protein sequence ID" value="MDQ0316426.1"/>
    <property type="molecule type" value="Genomic_DNA"/>
</dbReference>
<organism evidence="5 6">
    <name type="scientific">Amorphus orientalis</name>
    <dbReference type="NCBI Taxonomy" id="649198"/>
    <lineage>
        <taxon>Bacteria</taxon>
        <taxon>Pseudomonadati</taxon>
        <taxon>Pseudomonadota</taxon>
        <taxon>Alphaproteobacteria</taxon>
        <taxon>Hyphomicrobiales</taxon>
        <taxon>Amorphaceae</taxon>
        <taxon>Amorphus</taxon>
    </lineage>
</organism>
<dbReference type="RefSeq" id="WP_306886246.1">
    <property type="nucleotide sequence ID" value="NZ_JAUSUL010000002.1"/>
</dbReference>
<comment type="caution">
    <text evidence="5">The sequence shown here is derived from an EMBL/GenBank/DDBJ whole genome shotgun (WGS) entry which is preliminary data.</text>
</comment>
<dbReference type="GO" id="GO:0003677">
    <property type="term" value="F:DNA binding"/>
    <property type="evidence" value="ECO:0007669"/>
    <property type="project" value="InterPro"/>
</dbReference>
<dbReference type="AlphaFoldDB" id="A0AAE3VQQ2"/>
<accession>A0AAE3VQQ2</accession>
<keyword evidence="2" id="KW-0229">DNA integration</keyword>
<evidence type="ECO:0000256" key="2">
    <source>
        <dbReference type="ARBA" id="ARBA00022908"/>
    </source>
</evidence>
<comment type="similarity">
    <text evidence="1">Belongs to the 'phage' integrase family.</text>
</comment>
<dbReference type="InterPro" id="IPR050808">
    <property type="entry name" value="Phage_Integrase"/>
</dbReference>
<dbReference type="PANTHER" id="PTHR30629:SF2">
    <property type="entry name" value="PROPHAGE INTEGRASE INTS-RELATED"/>
    <property type="match status" value="1"/>
</dbReference>
<dbReference type="InterPro" id="IPR025166">
    <property type="entry name" value="Integrase_DNA_bind_dom"/>
</dbReference>
<dbReference type="PANTHER" id="PTHR30629">
    <property type="entry name" value="PROPHAGE INTEGRASE"/>
    <property type="match status" value="1"/>
</dbReference>
<dbReference type="PROSITE" id="PS51898">
    <property type="entry name" value="TYR_RECOMBINASE"/>
    <property type="match status" value="1"/>
</dbReference>
<dbReference type="InterPro" id="IPR002104">
    <property type="entry name" value="Integrase_catalytic"/>
</dbReference>
<evidence type="ECO:0000256" key="3">
    <source>
        <dbReference type="ARBA" id="ARBA00023172"/>
    </source>
</evidence>
<keyword evidence="3" id="KW-0233">DNA recombination</keyword>
<dbReference type="Pfam" id="PF13356">
    <property type="entry name" value="Arm-DNA-bind_3"/>
    <property type="match status" value="1"/>
</dbReference>
<evidence type="ECO:0000259" key="4">
    <source>
        <dbReference type="PROSITE" id="PS51898"/>
    </source>
</evidence>
<dbReference type="GO" id="GO:0015074">
    <property type="term" value="P:DNA integration"/>
    <property type="evidence" value="ECO:0007669"/>
    <property type="project" value="UniProtKB-KW"/>
</dbReference>
<keyword evidence="6" id="KW-1185">Reference proteome</keyword>
<reference evidence="5" key="1">
    <citation type="submission" date="2023-07" db="EMBL/GenBank/DDBJ databases">
        <title>Genomic Encyclopedia of Type Strains, Phase IV (KMG-IV): sequencing the most valuable type-strain genomes for metagenomic binning, comparative biology and taxonomic classification.</title>
        <authorList>
            <person name="Goeker M."/>
        </authorList>
    </citation>
    <scope>NUCLEOTIDE SEQUENCE</scope>
    <source>
        <strain evidence="5">DSM 21202</strain>
    </source>
</reference>
<dbReference type="Proteomes" id="UP001229244">
    <property type="component" value="Unassembled WGS sequence"/>
</dbReference>
<feature type="domain" description="Tyr recombinase" evidence="4">
    <location>
        <begin position="161"/>
        <end position="316"/>
    </location>
</feature>
<dbReference type="InterPro" id="IPR013762">
    <property type="entry name" value="Integrase-like_cat_sf"/>
</dbReference>
<dbReference type="SUPFAM" id="SSF56349">
    <property type="entry name" value="DNA breaking-rejoining enzymes"/>
    <property type="match status" value="1"/>
</dbReference>
<evidence type="ECO:0000256" key="1">
    <source>
        <dbReference type="ARBA" id="ARBA00008857"/>
    </source>
</evidence>
<dbReference type="Gene3D" id="3.30.160.390">
    <property type="entry name" value="Integrase, DNA-binding domain"/>
    <property type="match status" value="1"/>
</dbReference>
<dbReference type="InterPro" id="IPR038488">
    <property type="entry name" value="Integrase_DNA-bd_sf"/>
</dbReference>
<name>A0AAE3VQQ2_9HYPH</name>
<evidence type="ECO:0000313" key="6">
    <source>
        <dbReference type="Proteomes" id="UP001229244"/>
    </source>
</evidence>
<proteinExistence type="inferred from homology"/>
<dbReference type="Gene3D" id="1.10.443.10">
    <property type="entry name" value="Intergrase catalytic core"/>
    <property type="match status" value="1"/>
</dbReference>
<protein>
    <submittedName>
        <fullName evidence="5">Integrase</fullName>
    </submittedName>
</protein>
<gene>
    <name evidence="5" type="ORF">J2S73_002883</name>
</gene>
<evidence type="ECO:0000313" key="5">
    <source>
        <dbReference type="EMBL" id="MDQ0316426.1"/>
    </source>
</evidence>